<dbReference type="EMBL" id="JAMQBK010000044">
    <property type="protein sequence ID" value="MCM2372320.1"/>
    <property type="molecule type" value="Genomic_DNA"/>
</dbReference>
<proteinExistence type="predicted"/>
<accession>A0ABT0U5W7</accession>
<evidence type="ECO:0000313" key="2">
    <source>
        <dbReference type="EMBL" id="MCM2372320.1"/>
    </source>
</evidence>
<keyword evidence="1" id="KW-1133">Transmembrane helix</keyword>
<organism evidence="2 3">
    <name type="scientific">Aporhodopirellula aestuarii</name>
    <dbReference type="NCBI Taxonomy" id="2950107"/>
    <lineage>
        <taxon>Bacteria</taxon>
        <taxon>Pseudomonadati</taxon>
        <taxon>Planctomycetota</taxon>
        <taxon>Planctomycetia</taxon>
        <taxon>Pirellulales</taxon>
        <taxon>Pirellulaceae</taxon>
        <taxon>Aporhodopirellula</taxon>
    </lineage>
</organism>
<dbReference type="RefSeq" id="WP_250929955.1">
    <property type="nucleotide sequence ID" value="NZ_JAMQBK010000044.1"/>
</dbReference>
<protein>
    <submittedName>
        <fullName evidence="2">Uncharacterized protein</fullName>
    </submittedName>
</protein>
<feature type="transmembrane region" description="Helical" evidence="1">
    <location>
        <begin position="42"/>
        <end position="62"/>
    </location>
</feature>
<keyword evidence="1" id="KW-0812">Transmembrane</keyword>
<comment type="caution">
    <text evidence="2">The sequence shown here is derived from an EMBL/GenBank/DDBJ whole genome shotgun (WGS) entry which is preliminary data.</text>
</comment>
<keyword evidence="3" id="KW-1185">Reference proteome</keyword>
<evidence type="ECO:0000256" key="1">
    <source>
        <dbReference type="SAM" id="Phobius"/>
    </source>
</evidence>
<evidence type="ECO:0000313" key="3">
    <source>
        <dbReference type="Proteomes" id="UP001202961"/>
    </source>
</evidence>
<keyword evidence="1" id="KW-0472">Membrane</keyword>
<sequence>MPKLTNKKKNRRFAESFTGAIFGVIIGEMARQMVQYDQVPIWRVLILTSAALVGGFVIASSIHSSRQHAAIKKHSHDNNQQA</sequence>
<feature type="transmembrane region" description="Helical" evidence="1">
    <location>
        <begin position="12"/>
        <end position="30"/>
    </location>
</feature>
<dbReference type="Proteomes" id="UP001202961">
    <property type="component" value="Unassembled WGS sequence"/>
</dbReference>
<reference evidence="2 3" key="1">
    <citation type="journal article" date="2022" name="Syst. Appl. Microbiol.">
        <title>Rhodopirellula aestuarii sp. nov., a novel member of the genus Rhodopirellula isolated from brackish sediments collected in the Tagus River estuary, Portugal.</title>
        <authorList>
            <person name="Vitorino I.R."/>
            <person name="Klimek D."/>
            <person name="Calusinska M."/>
            <person name="Lobo-da-Cunha A."/>
            <person name="Vasconcelos V."/>
            <person name="Lage O.M."/>
        </authorList>
    </citation>
    <scope>NUCLEOTIDE SEQUENCE [LARGE SCALE GENOMIC DNA]</scope>
    <source>
        <strain evidence="2 3">ICT_H3.1</strain>
    </source>
</reference>
<gene>
    <name evidence="2" type="ORF">NB063_17065</name>
</gene>
<name>A0ABT0U5W7_9BACT</name>